<keyword evidence="10" id="KW-1185">Reference proteome</keyword>
<keyword evidence="5" id="KW-0560">Oxidoreductase</keyword>
<comment type="caution">
    <text evidence="9">The sequence shown here is derived from an EMBL/GenBank/DDBJ whole genome shotgun (WGS) entry which is preliminary data.</text>
</comment>
<name>A0A3D9S156_9BACL</name>
<dbReference type="Gene3D" id="3.90.180.10">
    <property type="entry name" value="Medium-chain alcohol dehydrogenases, catalytic domain"/>
    <property type="match status" value="1"/>
</dbReference>
<accession>A0A3D9S156</accession>
<dbReference type="AlphaFoldDB" id="A0A3D9S156"/>
<keyword evidence="7" id="KW-0472">Membrane</keyword>
<dbReference type="EMBL" id="QTTN01000011">
    <property type="protein sequence ID" value="REE86204.1"/>
    <property type="molecule type" value="Genomic_DNA"/>
</dbReference>
<dbReference type="InterPro" id="IPR013154">
    <property type="entry name" value="ADH-like_N"/>
</dbReference>
<comment type="cofactor">
    <cofactor evidence="1 6">
        <name>Zn(2+)</name>
        <dbReference type="ChEBI" id="CHEBI:29105"/>
    </cofactor>
</comment>
<dbReference type="Pfam" id="PF00107">
    <property type="entry name" value="ADH_zinc_N"/>
    <property type="match status" value="1"/>
</dbReference>
<feature type="domain" description="Enoyl reductase (ER)" evidence="8">
    <location>
        <begin position="15"/>
        <end position="339"/>
    </location>
</feature>
<dbReference type="SMART" id="SM00829">
    <property type="entry name" value="PKS_ER"/>
    <property type="match status" value="1"/>
</dbReference>
<evidence type="ECO:0000256" key="1">
    <source>
        <dbReference type="ARBA" id="ARBA00001947"/>
    </source>
</evidence>
<dbReference type="InterPro" id="IPR011032">
    <property type="entry name" value="GroES-like_sf"/>
</dbReference>
<dbReference type="Proteomes" id="UP000256304">
    <property type="component" value="Unassembled WGS sequence"/>
</dbReference>
<dbReference type="Gene3D" id="3.40.50.720">
    <property type="entry name" value="NAD(P)-binding Rossmann-like Domain"/>
    <property type="match status" value="1"/>
</dbReference>
<comment type="similarity">
    <text evidence="2 6">Belongs to the zinc-containing alcohol dehydrogenase family.</text>
</comment>
<dbReference type="SUPFAM" id="SSF51735">
    <property type="entry name" value="NAD(P)-binding Rossmann-fold domains"/>
    <property type="match status" value="1"/>
</dbReference>
<dbReference type="InterPro" id="IPR002328">
    <property type="entry name" value="ADH_Zn_CS"/>
</dbReference>
<evidence type="ECO:0000256" key="5">
    <source>
        <dbReference type="ARBA" id="ARBA00023002"/>
    </source>
</evidence>
<evidence type="ECO:0000256" key="2">
    <source>
        <dbReference type="ARBA" id="ARBA00008072"/>
    </source>
</evidence>
<keyword evidence="7" id="KW-1133">Transmembrane helix</keyword>
<organism evidence="9 10">
    <name type="scientific">Paenibacillus taihuensis</name>
    <dbReference type="NCBI Taxonomy" id="1156355"/>
    <lineage>
        <taxon>Bacteria</taxon>
        <taxon>Bacillati</taxon>
        <taxon>Bacillota</taxon>
        <taxon>Bacilli</taxon>
        <taxon>Bacillales</taxon>
        <taxon>Paenibacillaceae</taxon>
        <taxon>Paenibacillus</taxon>
    </lineage>
</organism>
<proteinExistence type="inferred from homology"/>
<gene>
    <name evidence="9" type="ORF">A8990_111101</name>
</gene>
<sequence>MTMKAAIMTKPFQIGIEEVPKPVPKPNEVLVKMEAAGICGGDIHYYDGTHPYAVYPQIYGHELSGVVVSVGADVTKLAVGDPVIVEPTVACGSCYPCRIGKYNCCVKIDMIGGFRPGGFADFVTVPEAYAHLMPDGMSHEVGALCEPFSIGAQVVHRAGAHEGAVITILGVGPIGLTALIMLKRMYRDVTVYAVDVVAERLARAKQFGADGLINPREQNTLETIMKLTGGEGSHIVIESAGLKLTMEQSIQLVSPGGRIVIVGLTNDEVTFPGVLFTKKEVEIFGSRNNAGRFPEVIDFLHRNSDIADGFVSLRMPFTDIAEALHLAKTKPGEVNKIILTYEG</sequence>
<evidence type="ECO:0000256" key="7">
    <source>
        <dbReference type="SAM" id="Phobius"/>
    </source>
</evidence>
<dbReference type="GO" id="GO:0008270">
    <property type="term" value="F:zinc ion binding"/>
    <property type="evidence" value="ECO:0007669"/>
    <property type="project" value="InterPro"/>
</dbReference>
<keyword evidence="7" id="KW-0812">Transmembrane</keyword>
<evidence type="ECO:0000256" key="4">
    <source>
        <dbReference type="ARBA" id="ARBA00022833"/>
    </source>
</evidence>
<dbReference type="PANTHER" id="PTHR43161:SF11">
    <property type="entry name" value="STARVATION-SENSING PROTEIN RSPB"/>
    <property type="match status" value="1"/>
</dbReference>
<keyword evidence="3 6" id="KW-0479">Metal-binding</keyword>
<evidence type="ECO:0000256" key="3">
    <source>
        <dbReference type="ARBA" id="ARBA00022723"/>
    </source>
</evidence>
<dbReference type="InterPro" id="IPR036291">
    <property type="entry name" value="NAD(P)-bd_dom_sf"/>
</dbReference>
<dbReference type="PROSITE" id="PS00059">
    <property type="entry name" value="ADH_ZINC"/>
    <property type="match status" value="1"/>
</dbReference>
<evidence type="ECO:0000313" key="10">
    <source>
        <dbReference type="Proteomes" id="UP000256304"/>
    </source>
</evidence>
<dbReference type="GO" id="GO:0016491">
    <property type="term" value="F:oxidoreductase activity"/>
    <property type="evidence" value="ECO:0007669"/>
    <property type="project" value="UniProtKB-KW"/>
</dbReference>
<keyword evidence="4 6" id="KW-0862">Zinc</keyword>
<evidence type="ECO:0000313" key="9">
    <source>
        <dbReference type="EMBL" id="REE86204.1"/>
    </source>
</evidence>
<protein>
    <submittedName>
        <fullName evidence="9">L-gulonate 5-dehydrogenase</fullName>
    </submittedName>
</protein>
<evidence type="ECO:0000259" key="8">
    <source>
        <dbReference type="SMART" id="SM00829"/>
    </source>
</evidence>
<dbReference type="PANTHER" id="PTHR43161">
    <property type="entry name" value="SORBITOL DEHYDROGENASE"/>
    <property type="match status" value="1"/>
</dbReference>
<dbReference type="CDD" id="cd08261">
    <property type="entry name" value="Zn_ADH7"/>
    <property type="match status" value="1"/>
</dbReference>
<dbReference type="SUPFAM" id="SSF50129">
    <property type="entry name" value="GroES-like"/>
    <property type="match status" value="1"/>
</dbReference>
<dbReference type="InterPro" id="IPR020843">
    <property type="entry name" value="ER"/>
</dbReference>
<dbReference type="Pfam" id="PF08240">
    <property type="entry name" value="ADH_N"/>
    <property type="match status" value="1"/>
</dbReference>
<reference evidence="9 10" key="1">
    <citation type="submission" date="2018-08" db="EMBL/GenBank/DDBJ databases">
        <title>Genomic Encyclopedia of Type Strains, Phase III (KMG-III): the genomes of soil and plant-associated and newly described type strains.</title>
        <authorList>
            <person name="Whitman W."/>
        </authorList>
    </citation>
    <scope>NUCLEOTIDE SEQUENCE [LARGE SCALE GENOMIC DNA]</scope>
    <source>
        <strain evidence="9 10">CGMCC 1.10966</strain>
    </source>
</reference>
<dbReference type="InterPro" id="IPR013149">
    <property type="entry name" value="ADH-like_C"/>
</dbReference>
<evidence type="ECO:0000256" key="6">
    <source>
        <dbReference type="RuleBase" id="RU361277"/>
    </source>
</evidence>
<feature type="transmembrane region" description="Helical" evidence="7">
    <location>
        <begin position="163"/>
        <end position="182"/>
    </location>
</feature>